<reference evidence="9" key="1">
    <citation type="submission" date="2020-02" db="EMBL/GenBank/DDBJ databases">
        <authorList>
            <person name="Meier V. D."/>
        </authorList>
    </citation>
    <scope>NUCLEOTIDE SEQUENCE</scope>
    <source>
        <strain evidence="9">AVDCRST_MAG77</strain>
    </source>
</reference>
<dbReference type="CDD" id="cd08071">
    <property type="entry name" value="MPN_DUF2466"/>
    <property type="match status" value="1"/>
</dbReference>
<evidence type="ECO:0000256" key="7">
    <source>
        <dbReference type="RuleBase" id="RU003797"/>
    </source>
</evidence>
<dbReference type="PROSITE" id="PS01302">
    <property type="entry name" value="UPF0758"/>
    <property type="match status" value="1"/>
</dbReference>
<evidence type="ECO:0000256" key="1">
    <source>
        <dbReference type="ARBA" id="ARBA00010243"/>
    </source>
</evidence>
<dbReference type="Pfam" id="PF20582">
    <property type="entry name" value="UPF0758_N"/>
    <property type="match status" value="1"/>
</dbReference>
<evidence type="ECO:0000256" key="6">
    <source>
        <dbReference type="ARBA" id="ARBA00023049"/>
    </source>
</evidence>
<gene>
    <name evidence="9" type="ORF">AVDCRST_MAG77-827</name>
</gene>
<keyword evidence="6" id="KW-0482">Metalloprotease</keyword>
<evidence type="ECO:0000313" key="9">
    <source>
        <dbReference type="EMBL" id="CAA9227700.1"/>
    </source>
</evidence>
<dbReference type="AlphaFoldDB" id="A0A6J4HMI9"/>
<keyword evidence="5" id="KW-0862">Zinc</keyword>
<dbReference type="GO" id="GO:0046872">
    <property type="term" value="F:metal ion binding"/>
    <property type="evidence" value="ECO:0007669"/>
    <property type="project" value="UniProtKB-KW"/>
</dbReference>
<evidence type="ECO:0000259" key="8">
    <source>
        <dbReference type="PROSITE" id="PS50249"/>
    </source>
</evidence>
<dbReference type="InterPro" id="IPR037518">
    <property type="entry name" value="MPN"/>
</dbReference>
<dbReference type="PANTHER" id="PTHR30471:SF3">
    <property type="entry name" value="UPF0758 PROTEIN YEES-RELATED"/>
    <property type="match status" value="1"/>
</dbReference>
<dbReference type="GO" id="GO:0008237">
    <property type="term" value="F:metallopeptidase activity"/>
    <property type="evidence" value="ECO:0007669"/>
    <property type="project" value="UniProtKB-KW"/>
</dbReference>
<dbReference type="Gene3D" id="3.40.140.10">
    <property type="entry name" value="Cytidine Deaminase, domain 2"/>
    <property type="match status" value="1"/>
</dbReference>
<proteinExistence type="inferred from homology"/>
<dbReference type="NCBIfam" id="NF000642">
    <property type="entry name" value="PRK00024.1"/>
    <property type="match status" value="1"/>
</dbReference>
<accession>A0A6J4HMI9</accession>
<dbReference type="NCBIfam" id="TIGR00608">
    <property type="entry name" value="radc"/>
    <property type="match status" value="1"/>
</dbReference>
<dbReference type="EMBL" id="CADCTC010000054">
    <property type="protein sequence ID" value="CAA9227700.1"/>
    <property type="molecule type" value="Genomic_DNA"/>
</dbReference>
<dbReference type="InterPro" id="IPR046778">
    <property type="entry name" value="UPF0758_N"/>
</dbReference>
<dbReference type="Pfam" id="PF04002">
    <property type="entry name" value="RadC"/>
    <property type="match status" value="1"/>
</dbReference>
<dbReference type="InterPro" id="IPR025657">
    <property type="entry name" value="RadC_JAB"/>
</dbReference>
<evidence type="ECO:0000256" key="2">
    <source>
        <dbReference type="ARBA" id="ARBA00022670"/>
    </source>
</evidence>
<dbReference type="PROSITE" id="PS50249">
    <property type="entry name" value="MPN"/>
    <property type="match status" value="1"/>
</dbReference>
<protein>
    <submittedName>
        <fullName evidence="9">UPF0758 family protein</fullName>
    </submittedName>
</protein>
<dbReference type="InterPro" id="IPR010994">
    <property type="entry name" value="RuvA_2-like"/>
</dbReference>
<name>A0A6J4HMI9_9CHLR</name>
<evidence type="ECO:0000256" key="4">
    <source>
        <dbReference type="ARBA" id="ARBA00022801"/>
    </source>
</evidence>
<evidence type="ECO:0000256" key="3">
    <source>
        <dbReference type="ARBA" id="ARBA00022723"/>
    </source>
</evidence>
<dbReference type="InterPro" id="IPR020891">
    <property type="entry name" value="UPF0758_CS"/>
</dbReference>
<keyword evidence="3" id="KW-0479">Metal-binding</keyword>
<dbReference type="SUPFAM" id="SSF102712">
    <property type="entry name" value="JAB1/MPN domain"/>
    <property type="match status" value="1"/>
</dbReference>
<keyword evidence="4" id="KW-0378">Hydrolase</keyword>
<dbReference type="Gene3D" id="1.10.150.20">
    <property type="entry name" value="5' to 3' exonuclease, C-terminal subdomain"/>
    <property type="match status" value="1"/>
</dbReference>
<organism evidence="9">
    <name type="scientific">uncultured Chloroflexota bacterium</name>
    <dbReference type="NCBI Taxonomy" id="166587"/>
    <lineage>
        <taxon>Bacteria</taxon>
        <taxon>Bacillati</taxon>
        <taxon>Chloroflexota</taxon>
        <taxon>environmental samples</taxon>
    </lineage>
</organism>
<sequence>MTLLQPPAAVTYLIRDLPSDERPRERLMKYGAANLSNAELLAIIWRTGSSGKERESVLSMAQRALSHFGSLAGLAKANITELSALNGIGAVKAIEVMAAIELGRRLAVAVPEERPVIHSPREVVNLVHSEMALLDQEELWLLLLNSKNQVLAIRRTYRGTINASSVRVAELFRAAIRENAVSVIIVHNHPSGDPTPSPEDVRVTSEAFRAGELLDVAVLDHIIVGAGRDRYVSMKERGLGFTA</sequence>
<keyword evidence="2" id="KW-0645">Protease</keyword>
<dbReference type="GO" id="GO:0006508">
    <property type="term" value="P:proteolysis"/>
    <property type="evidence" value="ECO:0007669"/>
    <property type="project" value="UniProtKB-KW"/>
</dbReference>
<dbReference type="InterPro" id="IPR001405">
    <property type="entry name" value="UPF0758"/>
</dbReference>
<dbReference type="PANTHER" id="PTHR30471">
    <property type="entry name" value="DNA REPAIR PROTEIN RADC"/>
    <property type="match status" value="1"/>
</dbReference>
<dbReference type="SUPFAM" id="SSF47781">
    <property type="entry name" value="RuvA domain 2-like"/>
    <property type="match status" value="1"/>
</dbReference>
<evidence type="ECO:0000256" key="5">
    <source>
        <dbReference type="ARBA" id="ARBA00022833"/>
    </source>
</evidence>
<feature type="domain" description="MPN" evidence="8">
    <location>
        <begin position="116"/>
        <end position="240"/>
    </location>
</feature>
<comment type="similarity">
    <text evidence="1 7">Belongs to the UPF0758 family.</text>
</comment>